<evidence type="ECO:0000313" key="1">
    <source>
        <dbReference type="EMBL" id="RXR29243.1"/>
    </source>
</evidence>
<sequence length="230" mass="27143">MIAALRRRYLDILGSIYIFNEHRGYSSLDRVLEAVRRRHPEATAFIAAVEKHRADEEKHYHMFRRYFEHLGYMPYAADKTCAHIDKMIRLTFGCDIDALDTDAVVASEAMFNRLCRVIILTEKRGMWQVDKLLNMGVIRRERALYQLFKVVERDEPSHWMPYDAWLRAHGGWQPTLGERLADAFVHKSLILWKLPLLFLNPWLKRRTDWQHEHDSIPLKGQPASQAFALQ</sequence>
<protein>
    <submittedName>
        <fullName evidence="1">Ferritin-like domain-containing protein</fullName>
    </submittedName>
</protein>
<dbReference type="Proteomes" id="UP000290958">
    <property type="component" value="Unassembled WGS sequence"/>
</dbReference>
<comment type="caution">
    <text evidence="1">The sequence shown here is derived from an EMBL/GenBank/DDBJ whole genome shotgun (WGS) entry which is preliminary data.</text>
</comment>
<reference evidence="2" key="1">
    <citation type="submission" date="2019-01" db="EMBL/GenBank/DDBJ databases">
        <title>Cytophagaceae bacterium strain CAR-16.</title>
        <authorList>
            <person name="Chen W.-M."/>
        </authorList>
    </citation>
    <scope>NUCLEOTIDE SEQUENCE [LARGE SCALE GENOMIC DNA]</scope>
    <source>
        <strain evidence="2">CHR27</strain>
    </source>
</reference>
<accession>A0A4Q1KHK8</accession>
<dbReference type="AlphaFoldDB" id="A0A4Q1KHK8"/>
<dbReference type="OrthoDB" id="7185591at2"/>
<name>A0A4Q1KHK8_9SPHN</name>
<gene>
    <name evidence="1" type="ORF">EQG66_07060</name>
</gene>
<dbReference type="EMBL" id="SBKP01000005">
    <property type="protein sequence ID" value="RXR29243.1"/>
    <property type="molecule type" value="Genomic_DNA"/>
</dbReference>
<dbReference type="RefSeq" id="WP_129403888.1">
    <property type="nucleotide sequence ID" value="NZ_SBKP01000005.1"/>
</dbReference>
<keyword evidence="2" id="KW-1185">Reference proteome</keyword>
<organism evidence="1 2">
    <name type="scientific">Sphingobium fluviale</name>
    <dbReference type="NCBI Taxonomy" id="2506423"/>
    <lineage>
        <taxon>Bacteria</taxon>
        <taxon>Pseudomonadati</taxon>
        <taxon>Pseudomonadota</taxon>
        <taxon>Alphaproteobacteria</taxon>
        <taxon>Sphingomonadales</taxon>
        <taxon>Sphingomonadaceae</taxon>
        <taxon>Sphingobium</taxon>
    </lineage>
</organism>
<evidence type="ECO:0000313" key="2">
    <source>
        <dbReference type="Proteomes" id="UP000290958"/>
    </source>
</evidence>
<proteinExistence type="predicted"/>